<evidence type="ECO:0000313" key="4">
    <source>
        <dbReference type="Proteomes" id="UP000001357"/>
    </source>
</evidence>
<dbReference type="GO" id="GO:0005634">
    <property type="term" value="C:nucleus"/>
    <property type="evidence" value="ECO:0000318"/>
    <property type="project" value="GO_Central"/>
</dbReference>
<feature type="compositionally biased region" description="Low complexity" evidence="1">
    <location>
        <begin position="392"/>
        <end position="409"/>
    </location>
</feature>
<accession>A9UP96</accession>
<feature type="region of interest" description="Disordered" evidence="1">
    <location>
        <begin position="178"/>
        <end position="199"/>
    </location>
</feature>
<dbReference type="Proteomes" id="UP000001357">
    <property type="component" value="Unassembled WGS sequence"/>
</dbReference>
<sequence length="728" mass="79610">MREDGTYCFFGTPIEIDEEDEPLKKRVAAHDQIVTDKQGRRRFHGAFTGGFSAGYYNTVGTAEGWAPSSFTSSRQRQQEQPGRHAAAPSGSGRAPAQSITDFMDEEDMEDFGIAPKQVRTTGAFADPAADAGPRSKRSKLLTHDSKAMAYLQNLIQPTKENIGAKMLKGMGWREGQGIGPRIPARRRTPGHDLHLDTKRRGMGGIGVGALEEADDDIYEDEAAERSQYDRIMGGEAPDLRHHPAQQRLSGPAQLALKGPIDDFSGPSRFALSGFVAPSNPLNTKTRRYEAYMRGHPVRARHHSAIDHDNELREFQQAKRLYKPLSRVMALRFQPATKNTEPEDQDRGNRRKSRWDDVGRLDADTLVAAGLTAAASAEQTRQAQADVRQDQTAQQAQMREAPPQPARAAALSSTAEREAIEHEAQAELERLPPRPAVDLFAAVFDASSDEDEDDDEDTVTEAKGNELEQPQVESQAQVQAPAAAQPSAQQAASGGGGQGLEVTAIAPSTSSAPSKLGHGSPNLGITPPPTAPEARADPDASKPVYVKASQRRAAQEAPRLTLQSHHPLATGLAVPVVRATSDKLEISLQHLGTHDEDDWVEAPREDLLHKLKKSKDKRERKSKKSKKHKDDDRSHRHRHERHKSGKSSRRRAASTNHESSESEDEATSRAQDRLLLEKLRNAGGVAALQGRRSPHSESAPARPPVPKETSAPSSTAQQARPRPRAVDFM</sequence>
<evidence type="ECO:0000313" key="3">
    <source>
        <dbReference type="EMBL" id="EDQ92381.1"/>
    </source>
</evidence>
<dbReference type="OMA" id="RESFEWH"/>
<dbReference type="PROSITE" id="PS50174">
    <property type="entry name" value="G_PATCH"/>
    <property type="match status" value="1"/>
</dbReference>
<feature type="region of interest" description="Disordered" evidence="1">
    <location>
        <begin position="607"/>
        <end position="728"/>
    </location>
</feature>
<dbReference type="EMBL" id="CH991543">
    <property type="protein sequence ID" value="EDQ92381.1"/>
    <property type="molecule type" value="Genomic_DNA"/>
</dbReference>
<feature type="region of interest" description="Disordered" evidence="1">
    <location>
        <begin position="376"/>
        <end position="568"/>
    </location>
</feature>
<dbReference type="KEGG" id="mbr:MONBRDRAFT_4895"/>
<protein>
    <recommendedName>
        <fullName evidence="2">G-patch domain-containing protein</fullName>
    </recommendedName>
</protein>
<evidence type="ECO:0000256" key="1">
    <source>
        <dbReference type="SAM" id="MobiDB-lite"/>
    </source>
</evidence>
<dbReference type="Pfam" id="PF01585">
    <property type="entry name" value="G-patch"/>
    <property type="match status" value="1"/>
</dbReference>
<proteinExistence type="predicted"/>
<dbReference type="GO" id="GO:0003723">
    <property type="term" value="F:RNA binding"/>
    <property type="evidence" value="ECO:0000318"/>
    <property type="project" value="GO_Central"/>
</dbReference>
<dbReference type="eggNOG" id="KOG2138">
    <property type="taxonomic scope" value="Eukaryota"/>
</dbReference>
<feature type="compositionally biased region" description="Basic residues" evidence="1">
    <location>
        <begin position="634"/>
        <end position="651"/>
    </location>
</feature>
<dbReference type="InterPro" id="IPR000467">
    <property type="entry name" value="G_patch_dom"/>
</dbReference>
<dbReference type="PANTHER" id="PTHR13384:SF19">
    <property type="entry name" value="G PATCH DOMAIN-CONTAINING PROTEIN 1"/>
    <property type="match status" value="1"/>
</dbReference>
<name>A9UP96_MONBE</name>
<reference evidence="3 4" key="1">
    <citation type="journal article" date="2008" name="Nature">
        <title>The genome of the choanoflagellate Monosiga brevicollis and the origin of metazoans.</title>
        <authorList>
            <consortium name="JGI Sequencing"/>
            <person name="King N."/>
            <person name="Westbrook M.J."/>
            <person name="Young S.L."/>
            <person name="Kuo A."/>
            <person name="Abedin M."/>
            <person name="Chapman J."/>
            <person name="Fairclough S."/>
            <person name="Hellsten U."/>
            <person name="Isogai Y."/>
            <person name="Letunic I."/>
            <person name="Marr M."/>
            <person name="Pincus D."/>
            <person name="Putnam N."/>
            <person name="Rokas A."/>
            <person name="Wright K.J."/>
            <person name="Zuzow R."/>
            <person name="Dirks W."/>
            <person name="Good M."/>
            <person name="Goodstein D."/>
            <person name="Lemons D."/>
            <person name="Li W."/>
            <person name="Lyons J.B."/>
            <person name="Morris A."/>
            <person name="Nichols S."/>
            <person name="Richter D.J."/>
            <person name="Salamov A."/>
            <person name="Bork P."/>
            <person name="Lim W.A."/>
            <person name="Manning G."/>
            <person name="Miller W.T."/>
            <person name="McGinnis W."/>
            <person name="Shapiro H."/>
            <person name="Tjian R."/>
            <person name="Grigoriev I.V."/>
            <person name="Rokhsar D."/>
        </authorList>
    </citation>
    <scope>NUCLEOTIDE SEQUENCE [LARGE SCALE GENOMIC DNA]</scope>
    <source>
        <strain evidence="4">MX1 / ATCC 50154</strain>
    </source>
</reference>
<dbReference type="GO" id="GO:0006397">
    <property type="term" value="P:mRNA processing"/>
    <property type="evidence" value="ECO:0007669"/>
    <property type="project" value="InterPro"/>
</dbReference>
<dbReference type="SMART" id="SM00443">
    <property type="entry name" value="G_patch"/>
    <property type="match status" value="1"/>
</dbReference>
<feature type="compositionally biased region" description="Basic and acidic residues" evidence="1">
    <location>
        <begin position="414"/>
        <end position="431"/>
    </location>
</feature>
<keyword evidence="4" id="KW-1185">Reference proteome</keyword>
<feature type="compositionally biased region" description="Low complexity" evidence="1">
    <location>
        <begin position="83"/>
        <end position="96"/>
    </location>
</feature>
<feature type="compositionally biased region" description="Low complexity" evidence="1">
    <location>
        <begin position="467"/>
        <end position="491"/>
    </location>
</feature>
<evidence type="ECO:0000259" key="2">
    <source>
        <dbReference type="PROSITE" id="PS50174"/>
    </source>
</evidence>
<feature type="compositionally biased region" description="Acidic residues" evidence="1">
    <location>
        <begin position="446"/>
        <end position="458"/>
    </location>
</feature>
<dbReference type="STRING" id="81824.A9UP96"/>
<feature type="compositionally biased region" description="Basic and acidic residues" evidence="1">
    <location>
        <begin position="665"/>
        <end position="679"/>
    </location>
</feature>
<organism evidence="3 4">
    <name type="scientific">Monosiga brevicollis</name>
    <name type="common">Choanoflagellate</name>
    <dbReference type="NCBI Taxonomy" id="81824"/>
    <lineage>
        <taxon>Eukaryota</taxon>
        <taxon>Choanoflagellata</taxon>
        <taxon>Craspedida</taxon>
        <taxon>Salpingoecidae</taxon>
        <taxon>Monosiga</taxon>
    </lineage>
</organism>
<feature type="region of interest" description="Disordered" evidence="1">
    <location>
        <begin position="66"/>
        <end position="97"/>
    </location>
</feature>
<dbReference type="RefSeq" id="XP_001742143.1">
    <property type="nucleotide sequence ID" value="XM_001742091.1"/>
</dbReference>
<dbReference type="AlphaFoldDB" id="A9UP96"/>
<feature type="compositionally biased region" description="Basic residues" evidence="1">
    <location>
        <begin position="609"/>
        <end position="626"/>
    </location>
</feature>
<feature type="region of interest" description="Disordered" evidence="1">
    <location>
        <begin position="331"/>
        <end position="356"/>
    </location>
</feature>
<dbReference type="Pfam" id="PF07713">
    <property type="entry name" value="DUF1604"/>
    <property type="match status" value="1"/>
</dbReference>
<dbReference type="GeneID" id="5887459"/>
<feature type="domain" description="G-patch" evidence="2">
    <location>
        <begin position="159"/>
        <end position="212"/>
    </location>
</feature>
<dbReference type="PANTHER" id="PTHR13384">
    <property type="entry name" value="G PATCH DOMAIN-CONTAINING PROTEIN 1"/>
    <property type="match status" value="1"/>
</dbReference>
<feature type="compositionally biased region" description="Polar residues" evidence="1">
    <location>
        <begin position="68"/>
        <end position="80"/>
    </location>
</feature>
<feature type="compositionally biased region" description="Basic and acidic residues" evidence="1">
    <location>
        <begin position="189"/>
        <end position="199"/>
    </location>
</feature>
<gene>
    <name evidence="3" type="ORF">MONBRDRAFT_4895</name>
</gene>
<feature type="compositionally biased region" description="Low complexity" evidence="1">
    <location>
        <begin position="502"/>
        <end position="513"/>
    </location>
</feature>
<dbReference type="InParanoid" id="A9UP96"/>
<dbReference type="InterPro" id="IPR011666">
    <property type="entry name" value="DUF1604"/>
</dbReference>